<dbReference type="GO" id="GO:0009423">
    <property type="term" value="P:chorismate biosynthetic process"/>
    <property type="evidence" value="ECO:0007669"/>
    <property type="project" value="UniProtKB-UniRule"/>
</dbReference>
<reference evidence="9 12" key="2">
    <citation type="submission" date="2020-04" db="EMBL/GenBank/DDBJ databases">
        <title>Antimicrobial susceptibility and clonality of vaginal-derived multi-drug resistant Mobiluncus isolates in China.</title>
        <authorList>
            <person name="Zhang X."/>
        </authorList>
    </citation>
    <scope>NUCLEOTIDE SEQUENCE [LARGE SCALE GENOMIC DNA]</scope>
    <source>
        <strain evidence="9 12">19</strain>
    </source>
</reference>
<organism evidence="10 11">
    <name type="scientific">Mobiluncus curtisii</name>
    <dbReference type="NCBI Taxonomy" id="2051"/>
    <lineage>
        <taxon>Bacteria</taxon>
        <taxon>Bacillati</taxon>
        <taxon>Actinomycetota</taxon>
        <taxon>Actinomycetes</taxon>
        <taxon>Actinomycetales</taxon>
        <taxon>Actinomycetaceae</taxon>
        <taxon>Mobiluncus</taxon>
    </lineage>
</organism>
<evidence type="ECO:0000256" key="5">
    <source>
        <dbReference type="ARBA" id="ARBA00023141"/>
    </source>
</evidence>
<dbReference type="GeneID" id="55564549"/>
<evidence type="ECO:0000313" key="10">
    <source>
        <dbReference type="EMBL" id="SQB63519.1"/>
    </source>
</evidence>
<dbReference type="Proteomes" id="UP000553981">
    <property type="component" value="Unassembled WGS sequence"/>
</dbReference>
<dbReference type="EMBL" id="UASJ01000001">
    <property type="protein sequence ID" value="SQB63519.1"/>
    <property type="molecule type" value="Genomic_DNA"/>
</dbReference>
<dbReference type="InterPro" id="IPR036968">
    <property type="entry name" value="Enolpyruvate_Tfrase_sf"/>
</dbReference>
<comment type="pathway">
    <text evidence="1 7">Metabolic intermediate biosynthesis; chorismate biosynthesis; chorismate from D-erythrose 4-phosphate and phosphoenolpyruvate: step 6/7.</text>
</comment>
<evidence type="ECO:0000256" key="2">
    <source>
        <dbReference type="ARBA" id="ARBA00009948"/>
    </source>
</evidence>
<feature type="binding site" evidence="7">
    <location>
        <position position="364"/>
    </location>
    <ligand>
        <name>3-phosphoshikimate</name>
        <dbReference type="ChEBI" id="CHEBI:145989"/>
    </ligand>
</feature>
<dbReference type="PANTHER" id="PTHR21090">
    <property type="entry name" value="AROM/DEHYDROQUINATE SYNTHASE"/>
    <property type="match status" value="1"/>
</dbReference>
<dbReference type="OMA" id="YEDHRMA"/>
<dbReference type="EMBL" id="JABCUI010000001">
    <property type="protein sequence ID" value="NMW86527.1"/>
    <property type="molecule type" value="Genomic_DNA"/>
</dbReference>
<feature type="binding site" evidence="7">
    <location>
        <position position="25"/>
    </location>
    <ligand>
        <name>3-phosphoshikimate</name>
        <dbReference type="ChEBI" id="CHEBI:145989"/>
    </ligand>
</feature>
<dbReference type="InterPro" id="IPR006264">
    <property type="entry name" value="EPSP_synthase"/>
</dbReference>
<accession>A0A2X3AL07</accession>
<comment type="subunit">
    <text evidence="7">Monomer.</text>
</comment>
<feature type="binding site" evidence="7">
    <location>
        <position position="190"/>
    </location>
    <ligand>
        <name>3-phosphoshikimate</name>
        <dbReference type="ChEBI" id="CHEBI:145989"/>
    </ligand>
</feature>
<feature type="binding site" evidence="7">
    <location>
        <position position="189"/>
    </location>
    <ligand>
        <name>3-phosphoshikimate</name>
        <dbReference type="ChEBI" id="CHEBI:145989"/>
    </ligand>
</feature>
<dbReference type="Pfam" id="PF00275">
    <property type="entry name" value="EPSP_synthase"/>
    <property type="match status" value="1"/>
</dbReference>
<dbReference type="GO" id="GO:0009073">
    <property type="term" value="P:aromatic amino acid family biosynthetic process"/>
    <property type="evidence" value="ECO:0007669"/>
    <property type="project" value="UniProtKB-KW"/>
</dbReference>
<feature type="binding site" evidence="7">
    <location>
        <position position="141"/>
    </location>
    <ligand>
        <name>phosphoenolpyruvate</name>
        <dbReference type="ChEBI" id="CHEBI:58702"/>
    </ligand>
</feature>
<sequence>MQATVWSAPRARGPVFGAVRLPGSKSLSARELLLSAIGDAEANLTGVLFARDTDLMVQALRSLGAVIAPWPPVVDQPVQIKPLPQLWTGAPAQDASGGPSGGAPITVDCGLAGTVMRFIPALAVALGRAVRFVADSQANARPMRPLLDALVQLGARIEYESPDGDVFPYTIYPPAERLGAEVTVDATASSQFISALLLAAPLLPDGCTIRSKTVALPSLPHIEMTMQCLSQHGITVEQGLSDDGKPFWNVVSEPVFGQDVFIEPDLSNAGPFLALVGIAGGRISVPAWPAKTMQAGAAWLQILPLMGLRVEWNCGVLTVSRPGPLQPLDADLSAVGELVPAVAALAAFAEGTSHLRGLHHLRGHETDRLEALRAELTAIGISCEITPEDDLVITGKPVTPSWRDTPTIDAEPLLLHSYQDHRLATFGALLGLYYPVQIDDIGATTKTLPDFTTMWERLLGAAS</sequence>
<name>A0A2X3AL07_9ACTO</name>
<dbReference type="GO" id="GO:0008652">
    <property type="term" value="P:amino acid biosynthetic process"/>
    <property type="evidence" value="ECO:0007669"/>
    <property type="project" value="UniProtKB-KW"/>
</dbReference>
<dbReference type="HAMAP" id="MF_00210">
    <property type="entry name" value="EPSP_synth"/>
    <property type="match status" value="1"/>
</dbReference>
<evidence type="ECO:0000313" key="12">
    <source>
        <dbReference type="Proteomes" id="UP000553981"/>
    </source>
</evidence>
<dbReference type="SUPFAM" id="SSF55205">
    <property type="entry name" value="EPT/RTPC-like"/>
    <property type="match status" value="1"/>
</dbReference>
<evidence type="ECO:0000256" key="6">
    <source>
        <dbReference type="ARBA" id="ARBA00044633"/>
    </source>
</evidence>
<evidence type="ECO:0000256" key="7">
    <source>
        <dbReference type="HAMAP-Rule" id="MF_00210"/>
    </source>
</evidence>
<feature type="domain" description="Enolpyruvate transferase" evidence="8">
    <location>
        <begin position="11"/>
        <end position="453"/>
    </location>
</feature>
<feature type="binding site" evidence="7">
    <location>
        <position position="191"/>
    </location>
    <ligand>
        <name>phosphoenolpyruvate</name>
        <dbReference type="ChEBI" id="CHEBI:58702"/>
    </ligand>
</feature>
<feature type="binding site" evidence="7">
    <location>
        <position position="26"/>
    </location>
    <ligand>
        <name>3-phosphoshikimate</name>
        <dbReference type="ChEBI" id="CHEBI:145989"/>
    </ligand>
</feature>
<feature type="binding site" evidence="7">
    <location>
        <position position="422"/>
    </location>
    <ligand>
        <name>phosphoenolpyruvate</name>
        <dbReference type="ChEBI" id="CHEBI:58702"/>
    </ligand>
</feature>
<proteinExistence type="inferred from homology"/>
<dbReference type="PANTHER" id="PTHR21090:SF5">
    <property type="entry name" value="PENTAFUNCTIONAL AROM POLYPEPTIDE"/>
    <property type="match status" value="1"/>
</dbReference>
<dbReference type="PIRSF" id="PIRSF000505">
    <property type="entry name" value="EPSPS"/>
    <property type="match status" value="1"/>
</dbReference>
<dbReference type="InterPro" id="IPR013792">
    <property type="entry name" value="RNA3'P_cycl/enolpyr_Trfase_a/b"/>
</dbReference>
<dbReference type="Gene3D" id="3.65.10.10">
    <property type="entry name" value="Enolpyruvate transferase domain"/>
    <property type="match status" value="2"/>
</dbReference>
<dbReference type="GO" id="GO:0005737">
    <property type="term" value="C:cytoplasm"/>
    <property type="evidence" value="ECO:0007669"/>
    <property type="project" value="UniProtKB-SubCell"/>
</dbReference>
<dbReference type="PROSITE" id="PS00885">
    <property type="entry name" value="EPSP_SYNTHASE_2"/>
    <property type="match status" value="1"/>
</dbReference>
<dbReference type="PROSITE" id="PS00104">
    <property type="entry name" value="EPSP_SYNTHASE_1"/>
    <property type="match status" value="1"/>
</dbReference>
<feature type="binding site" evidence="7">
    <location>
        <position position="30"/>
    </location>
    <ligand>
        <name>3-phosphoshikimate</name>
        <dbReference type="ChEBI" id="CHEBI:145989"/>
    </ligand>
</feature>
<evidence type="ECO:0000256" key="4">
    <source>
        <dbReference type="ARBA" id="ARBA00022679"/>
    </source>
</evidence>
<comment type="function">
    <text evidence="7">Catalyzes the transfer of the enolpyruvyl moiety of phosphoenolpyruvate (PEP) to the 5-hydroxyl of shikimate-3-phosphate (S3P) to produce enolpyruvyl shikimate-3-phosphate and inorganic phosphate.</text>
</comment>
<gene>
    <name evidence="7 10" type="primary">aroA</name>
    <name evidence="9" type="ORF">HHJ67_02005</name>
    <name evidence="10" type="ORF">NCTC11820_00300</name>
</gene>
<keyword evidence="7" id="KW-0963">Cytoplasm</keyword>
<feature type="binding site" evidence="7">
    <location>
        <position position="218"/>
    </location>
    <ligand>
        <name>3-phosphoshikimate</name>
        <dbReference type="ChEBI" id="CHEBI:145989"/>
    </ligand>
</feature>
<dbReference type="EC" id="2.5.1.19" evidence="7"/>
<keyword evidence="5 7" id="KW-0057">Aromatic amino acid biosynthesis</keyword>
<evidence type="ECO:0000256" key="3">
    <source>
        <dbReference type="ARBA" id="ARBA00022605"/>
    </source>
</evidence>
<dbReference type="RefSeq" id="WP_013188742.1">
    <property type="nucleotide sequence ID" value="NZ_CP068112.1"/>
</dbReference>
<evidence type="ECO:0000256" key="1">
    <source>
        <dbReference type="ARBA" id="ARBA00004811"/>
    </source>
</evidence>
<dbReference type="AlphaFoldDB" id="A0A2X3AL07"/>
<feature type="active site" description="Proton acceptor" evidence="7">
    <location>
        <position position="337"/>
    </location>
</feature>
<comment type="similarity">
    <text evidence="2 7">Belongs to the EPSP synthase family.</text>
</comment>
<protein>
    <recommendedName>
        <fullName evidence="7">3-phosphoshikimate 1-carboxyvinyltransferase</fullName>
        <ecNumber evidence="7">2.5.1.19</ecNumber>
    </recommendedName>
    <alternativeName>
        <fullName evidence="7">5-enolpyruvylshikimate-3-phosphate synthase</fullName>
        <shortName evidence="7">EPSP synthase</shortName>
        <shortName evidence="7">EPSPS</shortName>
    </alternativeName>
</protein>
<comment type="subcellular location">
    <subcellularLocation>
        <location evidence="7">Cytoplasm</location>
    </subcellularLocation>
</comment>
<evidence type="ECO:0000313" key="9">
    <source>
        <dbReference type="EMBL" id="NMW86527.1"/>
    </source>
</evidence>
<comment type="catalytic activity">
    <reaction evidence="6">
        <text>3-phosphoshikimate + phosphoenolpyruvate = 5-O-(1-carboxyvinyl)-3-phosphoshikimate + phosphate</text>
        <dbReference type="Rhea" id="RHEA:21256"/>
        <dbReference type="ChEBI" id="CHEBI:43474"/>
        <dbReference type="ChEBI" id="CHEBI:57701"/>
        <dbReference type="ChEBI" id="CHEBI:58702"/>
        <dbReference type="ChEBI" id="CHEBI:145989"/>
        <dbReference type="EC" id="2.5.1.19"/>
    </reaction>
    <physiologicalReaction direction="left-to-right" evidence="6">
        <dbReference type="Rhea" id="RHEA:21257"/>
    </physiologicalReaction>
</comment>
<feature type="binding site" evidence="7">
    <location>
        <position position="191"/>
    </location>
    <ligand>
        <name>3-phosphoshikimate</name>
        <dbReference type="ChEBI" id="CHEBI:145989"/>
    </ligand>
</feature>
<dbReference type="InterPro" id="IPR023193">
    <property type="entry name" value="EPSP_synthase_CS"/>
</dbReference>
<dbReference type="NCBIfam" id="TIGR01356">
    <property type="entry name" value="aroA"/>
    <property type="match status" value="1"/>
</dbReference>
<dbReference type="Proteomes" id="UP000250245">
    <property type="component" value="Unassembled WGS sequence"/>
</dbReference>
<comment type="caution">
    <text evidence="7">Lacks conserved residue(s) required for the propagation of feature annotation.</text>
</comment>
<dbReference type="InterPro" id="IPR001986">
    <property type="entry name" value="Enolpyruvate_Tfrase_dom"/>
</dbReference>
<feature type="binding site" evidence="7">
    <location>
        <position position="368"/>
    </location>
    <ligand>
        <name>phosphoenolpyruvate</name>
        <dbReference type="ChEBI" id="CHEBI:58702"/>
    </ligand>
</feature>
<keyword evidence="4 7" id="KW-0808">Transferase</keyword>
<dbReference type="UniPathway" id="UPA00053">
    <property type="reaction ID" value="UER00089"/>
</dbReference>
<reference evidence="10 11" key="1">
    <citation type="submission" date="2018-06" db="EMBL/GenBank/DDBJ databases">
        <authorList>
            <consortium name="Pathogen Informatics"/>
            <person name="Doyle S."/>
        </authorList>
    </citation>
    <scope>NUCLEOTIDE SEQUENCE [LARGE SCALE GENOMIC DNA]</scope>
    <source>
        <strain evidence="10 11">NCTC11820</strain>
    </source>
</reference>
<keyword evidence="3 7" id="KW-0028">Amino-acid biosynthesis</keyword>
<feature type="binding site" evidence="7">
    <location>
        <position position="113"/>
    </location>
    <ligand>
        <name>phosphoenolpyruvate</name>
        <dbReference type="ChEBI" id="CHEBI:58702"/>
    </ligand>
</feature>
<feature type="binding site" evidence="7">
    <location>
        <position position="337"/>
    </location>
    <ligand>
        <name>3-phosphoshikimate</name>
        <dbReference type="ChEBI" id="CHEBI:145989"/>
    </ligand>
</feature>
<evidence type="ECO:0000259" key="8">
    <source>
        <dbReference type="Pfam" id="PF00275"/>
    </source>
</evidence>
<feature type="binding site" evidence="7">
    <location>
        <position position="25"/>
    </location>
    <ligand>
        <name>phosphoenolpyruvate</name>
        <dbReference type="ChEBI" id="CHEBI:58702"/>
    </ligand>
</feature>
<dbReference type="GO" id="GO:0003866">
    <property type="term" value="F:3-phosphoshikimate 1-carboxyvinyltransferase activity"/>
    <property type="evidence" value="ECO:0007669"/>
    <property type="project" value="UniProtKB-UniRule"/>
</dbReference>
<feature type="binding site" evidence="7">
    <location>
        <position position="446"/>
    </location>
    <ligand>
        <name>phosphoenolpyruvate</name>
        <dbReference type="ChEBI" id="CHEBI:58702"/>
    </ligand>
</feature>
<evidence type="ECO:0000313" key="11">
    <source>
        <dbReference type="Proteomes" id="UP000250245"/>
    </source>
</evidence>